<dbReference type="SUPFAM" id="SSF47072">
    <property type="entry name" value="Cysteine alpha-hairpin motif"/>
    <property type="match status" value="1"/>
</dbReference>
<dbReference type="Proteomes" id="UP000030665">
    <property type="component" value="Unassembled WGS sequence"/>
</dbReference>
<reference evidence="7" key="1">
    <citation type="submission" date="2014-01" db="EMBL/GenBank/DDBJ databases">
        <authorList>
            <person name="Aslett M."/>
        </authorList>
    </citation>
    <scope>NUCLEOTIDE SEQUENCE</scope>
</reference>
<dbReference type="OrthoDB" id="9971592at2759"/>
<dbReference type="STRING" id="36087.A0A077ZDJ6"/>
<evidence type="ECO:0000256" key="3">
    <source>
        <dbReference type="ARBA" id="ARBA00023157"/>
    </source>
</evidence>
<organism evidence="7 8">
    <name type="scientific">Trichuris trichiura</name>
    <name type="common">Whipworm</name>
    <name type="synonym">Trichocephalus trichiurus</name>
    <dbReference type="NCBI Taxonomy" id="36087"/>
    <lineage>
        <taxon>Eukaryota</taxon>
        <taxon>Metazoa</taxon>
        <taxon>Ecdysozoa</taxon>
        <taxon>Nematoda</taxon>
        <taxon>Enoplea</taxon>
        <taxon>Dorylaimia</taxon>
        <taxon>Trichinellida</taxon>
        <taxon>Trichuridae</taxon>
        <taxon>Trichuris</taxon>
    </lineage>
</organism>
<sequence>MAFFTPVGGGTPIAQHGRQMLDPRATMEKAIQASAVAEHAAQCDQPLQPKVLFRADIRMDIERRNEPANRKGRRRETPDNPCGKEAEISSKCLIRTGGSREQCQLEFQNYNLCRSFWDQVIKERRSKGITPFLPSPVERAEILEKHFQS</sequence>
<dbReference type="GO" id="GO:0005758">
    <property type="term" value="C:mitochondrial intermembrane space"/>
    <property type="evidence" value="ECO:0007669"/>
    <property type="project" value="UniProtKB-SubCell"/>
</dbReference>
<dbReference type="PROSITE" id="PS51808">
    <property type="entry name" value="CHCH"/>
    <property type="match status" value="1"/>
</dbReference>
<evidence type="ECO:0000256" key="2">
    <source>
        <dbReference type="ARBA" id="ARBA00023128"/>
    </source>
</evidence>
<dbReference type="EMBL" id="HG806331">
    <property type="protein sequence ID" value="CDW58422.1"/>
    <property type="molecule type" value="Genomic_DNA"/>
</dbReference>
<evidence type="ECO:0000256" key="6">
    <source>
        <dbReference type="SAM" id="MobiDB-lite"/>
    </source>
</evidence>
<dbReference type="PANTHER" id="PTHR46811:SF1">
    <property type="entry name" value="COILED-COIL-HELIX-COILED-COIL-HELIX DOMAIN-CONTAINING PROTEIN 7"/>
    <property type="match status" value="1"/>
</dbReference>
<evidence type="ECO:0000313" key="8">
    <source>
        <dbReference type="Proteomes" id="UP000030665"/>
    </source>
</evidence>
<dbReference type="InterPro" id="IPR009069">
    <property type="entry name" value="Cys_alpha_HP_mot_SF"/>
</dbReference>
<evidence type="ECO:0000256" key="5">
    <source>
        <dbReference type="ARBA" id="ARBA00039509"/>
    </source>
</evidence>
<comment type="subcellular location">
    <subcellularLocation>
        <location evidence="1">Mitochondrion intermembrane space</location>
    </subcellularLocation>
</comment>
<evidence type="ECO:0000313" key="7">
    <source>
        <dbReference type="EMBL" id="CDW58422.1"/>
    </source>
</evidence>
<dbReference type="GO" id="GO:0033108">
    <property type="term" value="P:mitochondrial respiratory chain complex assembly"/>
    <property type="evidence" value="ECO:0007669"/>
    <property type="project" value="TreeGrafter"/>
</dbReference>
<accession>A0A077ZDJ6</accession>
<feature type="region of interest" description="Disordered" evidence="6">
    <location>
        <begin position="62"/>
        <end position="85"/>
    </location>
</feature>
<evidence type="ECO:0000256" key="4">
    <source>
        <dbReference type="ARBA" id="ARBA00038205"/>
    </source>
</evidence>
<reference evidence="7" key="2">
    <citation type="submission" date="2014-03" db="EMBL/GenBank/DDBJ databases">
        <title>The whipworm genome and dual-species transcriptomics of an intimate host-pathogen interaction.</title>
        <authorList>
            <person name="Foth B.J."/>
            <person name="Tsai I.J."/>
            <person name="Reid A.J."/>
            <person name="Bancroft A.J."/>
            <person name="Nichol S."/>
            <person name="Tracey A."/>
            <person name="Holroyd N."/>
            <person name="Cotton J.A."/>
            <person name="Stanley E.J."/>
            <person name="Zarowiecki M."/>
            <person name="Liu J.Z."/>
            <person name="Huckvale T."/>
            <person name="Cooper P.J."/>
            <person name="Grencis R.K."/>
            <person name="Berriman M."/>
        </authorList>
    </citation>
    <scope>NUCLEOTIDE SEQUENCE [LARGE SCALE GENOMIC DNA]</scope>
</reference>
<evidence type="ECO:0000256" key="1">
    <source>
        <dbReference type="ARBA" id="ARBA00004569"/>
    </source>
</evidence>
<dbReference type="InterPro" id="IPR051040">
    <property type="entry name" value="COX23"/>
</dbReference>
<name>A0A077ZDJ6_TRITR</name>
<dbReference type="PANTHER" id="PTHR46811">
    <property type="entry name" value="COILED-COIL-HELIX-COILED-COIL-HELIX DOMAIN-CONTAINING PROTEIN 7"/>
    <property type="match status" value="1"/>
</dbReference>
<keyword evidence="3" id="KW-1015">Disulfide bond</keyword>
<gene>
    <name evidence="7" type="ORF">TTRE_0000673301</name>
</gene>
<protein>
    <recommendedName>
        <fullName evidence="5">Coiled-coil-helix-coiled-coil-helix domain-containing protein 7</fullName>
    </recommendedName>
</protein>
<keyword evidence="8" id="KW-1185">Reference proteome</keyword>
<dbReference type="AlphaFoldDB" id="A0A077ZDJ6"/>
<comment type="similarity">
    <text evidence="4">Belongs to the CHCHD7 family.</text>
</comment>
<proteinExistence type="inferred from homology"/>
<keyword evidence="2" id="KW-0496">Mitochondrion</keyword>